<evidence type="ECO:0000313" key="4">
    <source>
        <dbReference type="Proteomes" id="UP000617634"/>
    </source>
</evidence>
<dbReference type="Gene3D" id="3.10.450.50">
    <property type="match status" value="1"/>
</dbReference>
<keyword evidence="4" id="KW-1185">Reference proteome</keyword>
<accession>A0A931HEZ8</accession>
<feature type="domain" description="SnoaL-like" evidence="2">
    <location>
        <begin position="31"/>
        <end position="151"/>
    </location>
</feature>
<comment type="caution">
    <text evidence="3">The sequence shown here is derived from an EMBL/GenBank/DDBJ whole genome shotgun (WGS) entry which is preliminary data.</text>
</comment>
<evidence type="ECO:0000259" key="2">
    <source>
        <dbReference type="Pfam" id="PF13577"/>
    </source>
</evidence>
<reference evidence="3" key="1">
    <citation type="submission" date="2020-11" db="EMBL/GenBank/DDBJ databases">
        <title>Novosphingobium aureum sp. nov., a marine bacterium isolated from sediment of a salt flat.</title>
        <authorList>
            <person name="Yoo Y."/>
            <person name="Kim J.-J."/>
        </authorList>
    </citation>
    <scope>NUCLEOTIDE SEQUENCE</scope>
    <source>
        <strain evidence="3">YJ-S2-02</strain>
    </source>
</reference>
<sequence>MLEPGPRTPPASAAALPGTSDPAQTDVIADLVARARITDLIADYAQVIDWLDWDRLDSLFWPEAQFDFGMFKGDFGAYRDFVKALEEGYSRRLHMFTLPSIRISGEEARIDVGCVIVCRTAEPAPGSDATFWGRYLLGAQQRGGEWRLSELTYVLNLGGVNPRDGDDTGGPMNLGDGLSVAHPYAKKLSLP</sequence>
<protein>
    <submittedName>
        <fullName evidence="3">Nuclear transport factor 2 family protein</fullName>
    </submittedName>
</protein>
<dbReference type="AlphaFoldDB" id="A0A931HEZ8"/>
<dbReference type="Proteomes" id="UP000617634">
    <property type="component" value="Unassembled WGS sequence"/>
</dbReference>
<evidence type="ECO:0000313" key="3">
    <source>
        <dbReference type="EMBL" id="MBH0114927.1"/>
    </source>
</evidence>
<dbReference type="CDD" id="cd00531">
    <property type="entry name" value="NTF2_like"/>
    <property type="match status" value="1"/>
</dbReference>
<feature type="region of interest" description="Disordered" evidence="1">
    <location>
        <begin position="1"/>
        <end position="20"/>
    </location>
</feature>
<gene>
    <name evidence="3" type="ORF">I5E68_18435</name>
</gene>
<dbReference type="RefSeq" id="WP_197166958.1">
    <property type="nucleotide sequence ID" value="NZ_JADZGI010000005.1"/>
</dbReference>
<organism evidence="3 4">
    <name type="scientific">Novosphingobium aureum</name>
    <dbReference type="NCBI Taxonomy" id="2792964"/>
    <lineage>
        <taxon>Bacteria</taxon>
        <taxon>Pseudomonadati</taxon>
        <taxon>Pseudomonadota</taxon>
        <taxon>Alphaproteobacteria</taxon>
        <taxon>Sphingomonadales</taxon>
        <taxon>Sphingomonadaceae</taxon>
        <taxon>Novosphingobium</taxon>
    </lineage>
</organism>
<dbReference type="SUPFAM" id="SSF54427">
    <property type="entry name" value="NTF2-like"/>
    <property type="match status" value="1"/>
</dbReference>
<dbReference type="EMBL" id="JADZGI010000005">
    <property type="protein sequence ID" value="MBH0114927.1"/>
    <property type="molecule type" value="Genomic_DNA"/>
</dbReference>
<name>A0A931HEZ8_9SPHN</name>
<dbReference type="Pfam" id="PF13577">
    <property type="entry name" value="SnoaL_4"/>
    <property type="match status" value="1"/>
</dbReference>
<dbReference type="InterPro" id="IPR037401">
    <property type="entry name" value="SnoaL-like"/>
</dbReference>
<dbReference type="InterPro" id="IPR032710">
    <property type="entry name" value="NTF2-like_dom_sf"/>
</dbReference>
<proteinExistence type="predicted"/>
<evidence type="ECO:0000256" key="1">
    <source>
        <dbReference type="SAM" id="MobiDB-lite"/>
    </source>
</evidence>